<gene>
    <name evidence="3" type="ORF">C7Y72_02520</name>
</gene>
<feature type="transmembrane region" description="Helical" evidence="1">
    <location>
        <begin position="280"/>
        <end position="300"/>
    </location>
</feature>
<reference evidence="3 4" key="1">
    <citation type="submission" date="2018-03" db="EMBL/GenBank/DDBJ databases">
        <title>Aquarubrobacter algicola gen. nov., sp. nov., a novel actinobacterium isolated from shallow eutrophic lake during the end of cyanobacterial harmful algal blooms.</title>
        <authorList>
            <person name="Chun S.J."/>
        </authorList>
    </citation>
    <scope>NUCLEOTIDE SEQUENCE [LARGE SCALE GENOMIC DNA]</scope>
    <source>
        <strain evidence="3 4">Seoho-28</strain>
    </source>
</reference>
<name>A0A2T4UHC5_9ACTN</name>
<feature type="signal peptide" evidence="2">
    <location>
        <begin position="1"/>
        <end position="30"/>
    </location>
</feature>
<feature type="transmembrane region" description="Helical" evidence="1">
    <location>
        <begin position="46"/>
        <end position="65"/>
    </location>
</feature>
<keyword evidence="3" id="KW-0378">Hydrolase</keyword>
<feature type="chain" id="PRO_5015611873" evidence="2">
    <location>
        <begin position="31"/>
        <end position="488"/>
    </location>
</feature>
<dbReference type="PROSITE" id="PS51318">
    <property type="entry name" value="TAT"/>
    <property type="match status" value="1"/>
</dbReference>
<protein>
    <submittedName>
        <fullName evidence="3">Fenitrothion hydrolase</fullName>
    </submittedName>
</protein>
<dbReference type="OrthoDB" id="8168962at2"/>
<keyword evidence="1" id="KW-0812">Transmembrane</keyword>
<evidence type="ECO:0000256" key="2">
    <source>
        <dbReference type="SAM" id="SignalP"/>
    </source>
</evidence>
<sequence length="488" mass="52239">MTRTPHRRTTLAALAAGALLILGPPAAAHAHGLVQRNDLPIPEWLFGWGAAVVLVVSFVALAVLWQQPRYERRGAASDAPTAWRPVPGPVGRALGAPALDTAAQVLGTFLFAVVLWAALAGTDTPQANLSPTFIFVVFWVGLVFASVLLGDVFHALNPWRAIGRATGWLLARARGGRLRAPRAYPQRLGRWPAAAGLLGFTWLELAESGGEHPRTLATATIVYSAITFAGMAVYGVRPWIRHGEAFSVYFGLFARLSPLEVRDGRLGTRRPLEGLTRLDVVPGTVGVVCVMIGTVTYDGLSSGSLWKDAQRLLDGLWEPLGLSVVTGLKASATVGLVVCVLLVAAFYRLGIVGMRSVGGGFDADRLSRAFVHTLVPIAVVYVAAHYLTLLAFQGQATVYLASDPLGQGWDLFGTATSTIDYWLGQNLAWYLQVGFVVLGHMAGLALAHDRALVLYGDARRAARSQYWMLSVMVGFTTLALWLLAQAGA</sequence>
<dbReference type="Proteomes" id="UP000240739">
    <property type="component" value="Unassembled WGS sequence"/>
</dbReference>
<keyword evidence="1" id="KW-0472">Membrane</keyword>
<feature type="transmembrane region" description="Helical" evidence="1">
    <location>
        <begin position="188"/>
        <end position="205"/>
    </location>
</feature>
<feature type="transmembrane region" description="Helical" evidence="1">
    <location>
        <begin position="427"/>
        <end position="446"/>
    </location>
</feature>
<feature type="transmembrane region" description="Helical" evidence="1">
    <location>
        <begin position="466"/>
        <end position="484"/>
    </location>
</feature>
<evidence type="ECO:0000313" key="3">
    <source>
        <dbReference type="EMBL" id="PTL58609.1"/>
    </source>
</evidence>
<keyword evidence="4" id="KW-1185">Reference proteome</keyword>
<feature type="transmembrane region" description="Helical" evidence="1">
    <location>
        <begin position="369"/>
        <end position="392"/>
    </location>
</feature>
<dbReference type="GO" id="GO:0016787">
    <property type="term" value="F:hydrolase activity"/>
    <property type="evidence" value="ECO:0007669"/>
    <property type="project" value="UniProtKB-KW"/>
</dbReference>
<accession>A0A2T4UHC5</accession>
<dbReference type="RefSeq" id="WP_107567046.1">
    <property type="nucleotide sequence ID" value="NZ_PYYB01000001.1"/>
</dbReference>
<dbReference type="InterPro" id="IPR006311">
    <property type="entry name" value="TAT_signal"/>
</dbReference>
<feature type="transmembrane region" description="Helical" evidence="1">
    <location>
        <begin position="133"/>
        <end position="156"/>
    </location>
</feature>
<organism evidence="3 4">
    <name type="scientific">Paraconexibacter algicola</name>
    <dbReference type="NCBI Taxonomy" id="2133960"/>
    <lineage>
        <taxon>Bacteria</taxon>
        <taxon>Bacillati</taxon>
        <taxon>Actinomycetota</taxon>
        <taxon>Thermoleophilia</taxon>
        <taxon>Solirubrobacterales</taxon>
        <taxon>Paraconexibacteraceae</taxon>
        <taxon>Paraconexibacter</taxon>
    </lineage>
</organism>
<keyword evidence="1" id="KW-1133">Transmembrane helix</keyword>
<evidence type="ECO:0000313" key="4">
    <source>
        <dbReference type="Proteomes" id="UP000240739"/>
    </source>
</evidence>
<feature type="transmembrane region" description="Helical" evidence="1">
    <location>
        <begin position="102"/>
        <end position="121"/>
    </location>
</feature>
<dbReference type="AlphaFoldDB" id="A0A2T4UHC5"/>
<dbReference type="EMBL" id="PYYB01000001">
    <property type="protein sequence ID" value="PTL58609.1"/>
    <property type="molecule type" value="Genomic_DNA"/>
</dbReference>
<feature type="transmembrane region" description="Helical" evidence="1">
    <location>
        <begin position="217"/>
        <end position="236"/>
    </location>
</feature>
<evidence type="ECO:0000256" key="1">
    <source>
        <dbReference type="SAM" id="Phobius"/>
    </source>
</evidence>
<feature type="transmembrane region" description="Helical" evidence="1">
    <location>
        <begin position="320"/>
        <end position="349"/>
    </location>
</feature>
<keyword evidence="2" id="KW-0732">Signal</keyword>
<comment type="caution">
    <text evidence="3">The sequence shown here is derived from an EMBL/GenBank/DDBJ whole genome shotgun (WGS) entry which is preliminary data.</text>
</comment>
<proteinExistence type="predicted"/>